<dbReference type="PANTHER" id="PTHR33332">
    <property type="entry name" value="REVERSE TRANSCRIPTASE DOMAIN-CONTAINING PROTEIN"/>
    <property type="match status" value="1"/>
</dbReference>
<dbReference type="OrthoDB" id="10056483at2759"/>
<dbReference type="Proteomes" id="UP001152795">
    <property type="component" value="Unassembled WGS sequence"/>
</dbReference>
<dbReference type="AlphaFoldDB" id="A0A6S7G7E8"/>
<proteinExistence type="predicted"/>
<keyword evidence="2" id="KW-1185">Reference proteome</keyword>
<gene>
    <name evidence="1" type="ORF">PACLA_8A075462</name>
</gene>
<protein>
    <submittedName>
        <fullName evidence="1">Uncharacterized protein</fullName>
    </submittedName>
</protein>
<comment type="caution">
    <text evidence="1">The sequence shown here is derived from an EMBL/GenBank/DDBJ whole genome shotgun (WGS) entry which is preliminary data.</text>
</comment>
<organism evidence="1 2">
    <name type="scientific">Paramuricea clavata</name>
    <name type="common">Red gorgonian</name>
    <name type="synonym">Violescent sea-whip</name>
    <dbReference type="NCBI Taxonomy" id="317549"/>
    <lineage>
        <taxon>Eukaryota</taxon>
        <taxon>Metazoa</taxon>
        <taxon>Cnidaria</taxon>
        <taxon>Anthozoa</taxon>
        <taxon>Octocorallia</taxon>
        <taxon>Malacalcyonacea</taxon>
        <taxon>Plexauridae</taxon>
        <taxon>Paramuricea</taxon>
    </lineage>
</organism>
<name>A0A6S7G7E8_PARCT</name>
<sequence length="107" mass="12116">MAMFADDTKCHHPIKNSQDKVTLQSDLDNITNWCHDWEMELNQSKCGVLHLTRSREPTITQYTVLGTPVIRPNSQKGLGISITGDLKWNKQVQESAGFSDANNVDDW</sequence>
<accession>A0A6S7G7E8</accession>
<evidence type="ECO:0000313" key="2">
    <source>
        <dbReference type="Proteomes" id="UP001152795"/>
    </source>
</evidence>
<dbReference type="EMBL" id="CACRXK020001051">
    <property type="protein sequence ID" value="CAB3986653.1"/>
    <property type="molecule type" value="Genomic_DNA"/>
</dbReference>
<reference evidence="1" key="1">
    <citation type="submission" date="2020-04" db="EMBL/GenBank/DDBJ databases">
        <authorList>
            <person name="Alioto T."/>
            <person name="Alioto T."/>
            <person name="Gomez Garrido J."/>
        </authorList>
    </citation>
    <scope>NUCLEOTIDE SEQUENCE</scope>
    <source>
        <strain evidence="1">A484AB</strain>
    </source>
</reference>
<evidence type="ECO:0000313" key="1">
    <source>
        <dbReference type="EMBL" id="CAB3986653.1"/>
    </source>
</evidence>